<keyword evidence="2" id="KW-1185">Reference proteome</keyword>
<proteinExistence type="predicted"/>
<comment type="caution">
    <text evidence="1">The sequence shown here is derived from an EMBL/GenBank/DDBJ whole genome shotgun (WGS) entry which is preliminary data.</text>
</comment>
<evidence type="ECO:0000313" key="2">
    <source>
        <dbReference type="Proteomes" id="UP001515480"/>
    </source>
</evidence>
<dbReference type="PANTHER" id="PTHR36348:SF1">
    <property type="entry name" value="EXPRESSED PROTEIN"/>
    <property type="match status" value="1"/>
</dbReference>
<reference evidence="1 2" key="1">
    <citation type="journal article" date="2024" name="Science">
        <title>Giant polyketide synthase enzymes in the biosynthesis of giant marine polyether toxins.</title>
        <authorList>
            <person name="Fallon T.R."/>
            <person name="Shende V.V."/>
            <person name="Wierzbicki I.H."/>
            <person name="Pendleton A.L."/>
            <person name="Watervoot N.F."/>
            <person name="Auber R.P."/>
            <person name="Gonzalez D.J."/>
            <person name="Wisecaver J.H."/>
            <person name="Moore B.S."/>
        </authorList>
    </citation>
    <scope>NUCLEOTIDE SEQUENCE [LARGE SCALE GENOMIC DNA]</scope>
    <source>
        <strain evidence="1 2">12B1</strain>
    </source>
</reference>
<accession>A0AB34IFT9</accession>
<organism evidence="1 2">
    <name type="scientific">Prymnesium parvum</name>
    <name type="common">Toxic golden alga</name>
    <dbReference type="NCBI Taxonomy" id="97485"/>
    <lineage>
        <taxon>Eukaryota</taxon>
        <taxon>Haptista</taxon>
        <taxon>Haptophyta</taxon>
        <taxon>Prymnesiophyceae</taxon>
        <taxon>Prymnesiales</taxon>
        <taxon>Prymnesiaceae</taxon>
        <taxon>Prymnesium</taxon>
    </lineage>
</organism>
<evidence type="ECO:0000313" key="1">
    <source>
        <dbReference type="EMBL" id="KAL1499173.1"/>
    </source>
</evidence>
<dbReference type="AlphaFoldDB" id="A0AB34IFT9"/>
<dbReference type="PANTHER" id="PTHR36348">
    <property type="entry name" value="EXPRESSED PROTEIN"/>
    <property type="match status" value="1"/>
</dbReference>
<dbReference type="EMBL" id="JBGBPQ010000026">
    <property type="protein sequence ID" value="KAL1499173.1"/>
    <property type="molecule type" value="Genomic_DNA"/>
</dbReference>
<sequence length="297" mass="32324">MLAAFLALPPPLLSSPQCSPLLPWAAPALRPPATRSRSTVRCAASGDPQSLDRLIMQLRESTPQQMPQILAANMKNIDQRLFLRLAEMSDAEEDEFERLRIRQLATAVTSSLEQLIAKADAQLNVDATAVQTLLRVMALPNGEFEVPVPEERMQAVRAEIRAQLSTLDEGFVGTTKAYMQKASDDSLEGMVEVLRELLQAFAAERLAALVDGRVDETVRGPLLALLKASPRAWDDEMRKQLTSADASCGADELLACLQDQMGEVVLGMPAGSAVQTVLAEYLSELLTRARTIAAEEA</sequence>
<gene>
    <name evidence="1" type="ORF">AB1Y20_013683</name>
</gene>
<dbReference type="Proteomes" id="UP001515480">
    <property type="component" value="Unassembled WGS sequence"/>
</dbReference>
<protein>
    <submittedName>
        <fullName evidence="1">Uncharacterized protein</fullName>
    </submittedName>
</protein>
<name>A0AB34IFT9_PRYPA</name>